<dbReference type="Proteomes" id="UP000561045">
    <property type="component" value="Unassembled WGS sequence"/>
</dbReference>
<dbReference type="GO" id="GO:0005829">
    <property type="term" value="C:cytosol"/>
    <property type="evidence" value="ECO:0007669"/>
    <property type="project" value="TreeGrafter"/>
</dbReference>
<keyword evidence="7" id="KW-1185">Reference proteome</keyword>
<dbReference type="PRINTS" id="PR00039">
    <property type="entry name" value="HTHLYSR"/>
</dbReference>
<evidence type="ECO:0000313" key="6">
    <source>
        <dbReference type="EMBL" id="MBB4014024.1"/>
    </source>
</evidence>
<dbReference type="PROSITE" id="PS50931">
    <property type="entry name" value="HTH_LYSR"/>
    <property type="match status" value="1"/>
</dbReference>
<dbReference type="AlphaFoldDB" id="A0A840BN81"/>
<reference evidence="6 7" key="1">
    <citation type="submission" date="2020-08" db="EMBL/GenBank/DDBJ databases">
        <title>Genomic Encyclopedia of Type Strains, Phase IV (KMG-IV): sequencing the most valuable type-strain genomes for metagenomic binning, comparative biology and taxonomic classification.</title>
        <authorList>
            <person name="Goeker M."/>
        </authorList>
    </citation>
    <scope>NUCLEOTIDE SEQUENCE [LARGE SCALE GENOMIC DNA]</scope>
    <source>
        <strain evidence="6 7">DSM 106739</strain>
    </source>
</reference>
<evidence type="ECO:0000313" key="7">
    <source>
        <dbReference type="Proteomes" id="UP000561045"/>
    </source>
</evidence>
<comment type="caution">
    <text evidence="6">The sequence shown here is derived from an EMBL/GenBank/DDBJ whole genome shotgun (WGS) entry which is preliminary data.</text>
</comment>
<evidence type="ECO:0000256" key="1">
    <source>
        <dbReference type="ARBA" id="ARBA00009437"/>
    </source>
</evidence>
<dbReference type="PANTHER" id="PTHR30419">
    <property type="entry name" value="HTH-TYPE TRANSCRIPTIONAL REGULATOR YBHD"/>
    <property type="match status" value="1"/>
</dbReference>
<dbReference type="InterPro" id="IPR005119">
    <property type="entry name" value="LysR_subst-bd"/>
</dbReference>
<gene>
    <name evidence="6" type="ORF">GGR36_003370</name>
</gene>
<feature type="domain" description="HTH lysR-type" evidence="5">
    <location>
        <begin position="6"/>
        <end position="63"/>
    </location>
</feature>
<evidence type="ECO:0000256" key="3">
    <source>
        <dbReference type="ARBA" id="ARBA00023125"/>
    </source>
</evidence>
<comment type="similarity">
    <text evidence="1">Belongs to the LysR transcriptional regulatory family.</text>
</comment>
<dbReference type="SUPFAM" id="SSF53850">
    <property type="entry name" value="Periplasmic binding protein-like II"/>
    <property type="match status" value="1"/>
</dbReference>
<dbReference type="InterPro" id="IPR000847">
    <property type="entry name" value="LysR_HTH_N"/>
</dbReference>
<keyword evidence="4" id="KW-0804">Transcription</keyword>
<dbReference type="Pfam" id="PF00126">
    <property type="entry name" value="HTH_1"/>
    <property type="match status" value="1"/>
</dbReference>
<dbReference type="InterPro" id="IPR036388">
    <property type="entry name" value="WH-like_DNA-bd_sf"/>
</dbReference>
<dbReference type="Gene3D" id="1.10.10.10">
    <property type="entry name" value="Winged helix-like DNA-binding domain superfamily/Winged helix DNA-binding domain"/>
    <property type="match status" value="1"/>
</dbReference>
<evidence type="ECO:0000259" key="5">
    <source>
        <dbReference type="PROSITE" id="PS50931"/>
    </source>
</evidence>
<dbReference type="Gene3D" id="3.40.190.290">
    <property type="match status" value="1"/>
</dbReference>
<name>A0A840BN81_9RHOO</name>
<dbReference type="GO" id="GO:0003677">
    <property type="term" value="F:DNA binding"/>
    <property type="evidence" value="ECO:0007669"/>
    <property type="project" value="UniProtKB-KW"/>
</dbReference>
<dbReference type="InterPro" id="IPR050950">
    <property type="entry name" value="HTH-type_LysR_regulators"/>
</dbReference>
<dbReference type="SUPFAM" id="SSF46785">
    <property type="entry name" value="Winged helix' DNA-binding domain"/>
    <property type="match status" value="1"/>
</dbReference>
<proteinExistence type="inferred from homology"/>
<organism evidence="6 7">
    <name type="scientific">Niveibacterium umoris</name>
    <dbReference type="NCBI Taxonomy" id="1193620"/>
    <lineage>
        <taxon>Bacteria</taxon>
        <taxon>Pseudomonadati</taxon>
        <taxon>Pseudomonadota</taxon>
        <taxon>Betaproteobacteria</taxon>
        <taxon>Rhodocyclales</taxon>
        <taxon>Rhodocyclaceae</taxon>
        <taxon>Niveibacterium</taxon>
    </lineage>
</organism>
<dbReference type="FunFam" id="1.10.10.10:FF:000001">
    <property type="entry name" value="LysR family transcriptional regulator"/>
    <property type="match status" value="1"/>
</dbReference>
<accession>A0A840BN81</accession>
<dbReference type="Pfam" id="PF03466">
    <property type="entry name" value="LysR_substrate"/>
    <property type="match status" value="1"/>
</dbReference>
<protein>
    <submittedName>
        <fullName evidence="6">DNA-binding transcriptional LysR family regulator</fullName>
    </submittedName>
</protein>
<dbReference type="RefSeq" id="WP_183635927.1">
    <property type="nucleotide sequence ID" value="NZ_BAABLE010000005.1"/>
</dbReference>
<dbReference type="EMBL" id="JACIET010000002">
    <property type="protein sequence ID" value="MBB4014024.1"/>
    <property type="molecule type" value="Genomic_DNA"/>
</dbReference>
<dbReference type="InterPro" id="IPR036390">
    <property type="entry name" value="WH_DNA-bd_sf"/>
</dbReference>
<evidence type="ECO:0000256" key="2">
    <source>
        <dbReference type="ARBA" id="ARBA00023015"/>
    </source>
</evidence>
<keyword evidence="2" id="KW-0805">Transcription regulation</keyword>
<dbReference type="GO" id="GO:0003700">
    <property type="term" value="F:DNA-binding transcription factor activity"/>
    <property type="evidence" value="ECO:0007669"/>
    <property type="project" value="InterPro"/>
</dbReference>
<keyword evidence="3 6" id="KW-0238">DNA-binding</keyword>
<sequence>MPRRRITFRQLESFEAVARHRSFTRAADALHLTQPAISIHVRQIADVLGLPLFEQNGREVSLTPAGEELLETVRSLDDVWNRFESAIDQLKGLRRGVLRVALVTTAKYFLPRMLGAFCQRYPDIDIQLEIAGRDQIVARLRNNLDDLYVMSHPPADLDIKAYPFLDNEYVVIAPHDHWAVGQAVSLRALANEPFLLREAGSGSRIAIDEHVRGAGLTLKVRLSLASNEAIRDLVASGLGLAVLSRHALGDSGSQPGIAVLALTDFNLRRPWSVVHLRHKVLSLPAQAFLDALLHTGLSATPAPPTT</sequence>
<evidence type="ECO:0000256" key="4">
    <source>
        <dbReference type="ARBA" id="ARBA00023163"/>
    </source>
</evidence>